<protein>
    <submittedName>
        <fullName evidence="3">YceI family protein</fullName>
    </submittedName>
</protein>
<feature type="domain" description="Lipid/polyisoprenoid-binding YceI-like" evidence="2">
    <location>
        <begin position="37"/>
        <end position="200"/>
    </location>
</feature>
<keyword evidence="1" id="KW-0732">Signal</keyword>
<evidence type="ECO:0000256" key="1">
    <source>
        <dbReference type="SAM" id="SignalP"/>
    </source>
</evidence>
<dbReference type="Pfam" id="PF04264">
    <property type="entry name" value="YceI"/>
    <property type="match status" value="1"/>
</dbReference>
<dbReference type="KEGG" id="apra:G3A50_06550"/>
<dbReference type="AlphaFoldDB" id="A0A6P1YJW6"/>
<dbReference type="RefSeq" id="WP_163074502.1">
    <property type="nucleotide sequence ID" value="NZ_CP048630.1"/>
</dbReference>
<keyword evidence="4" id="KW-1185">Reference proteome</keyword>
<dbReference type="SUPFAM" id="SSF101874">
    <property type="entry name" value="YceI-like"/>
    <property type="match status" value="1"/>
</dbReference>
<accession>A0A6P1YJW6</accession>
<dbReference type="EMBL" id="CP048630">
    <property type="protein sequence ID" value="QIB33405.1"/>
    <property type="molecule type" value="Genomic_DNA"/>
</dbReference>
<dbReference type="Proteomes" id="UP000464751">
    <property type="component" value="Chromosome"/>
</dbReference>
<dbReference type="InterPro" id="IPR036761">
    <property type="entry name" value="TTHA0802/YceI-like_sf"/>
</dbReference>
<feature type="signal peptide" evidence="1">
    <location>
        <begin position="1"/>
        <end position="21"/>
    </location>
</feature>
<evidence type="ECO:0000313" key="4">
    <source>
        <dbReference type="Proteomes" id="UP000464751"/>
    </source>
</evidence>
<feature type="chain" id="PRO_5027034946" evidence="1">
    <location>
        <begin position="22"/>
        <end position="203"/>
    </location>
</feature>
<evidence type="ECO:0000313" key="3">
    <source>
        <dbReference type="EMBL" id="QIB33405.1"/>
    </source>
</evidence>
<evidence type="ECO:0000259" key="2">
    <source>
        <dbReference type="SMART" id="SM00867"/>
    </source>
</evidence>
<name>A0A6P1YJW6_9HYPH</name>
<proteinExistence type="predicted"/>
<dbReference type="InterPro" id="IPR007372">
    <property type="entry name" value="Lipid/polyisoprenoid-bd_YceI"/>
</dbReference>
<dbReference type="PANTHER" id="PTHR34406">
    <property type="entry name" value="PROTEIN YCEI"/>
    <property type="match status" value="1"/>
</dbReference>
<sequence>MLLRSLLAAVLLLGIITPSLAQQLPGTADTSRISGGTYAVDANHTQVTWTVDHLGITPLSGMFAATSGTLVLDPAHPETAQLNVTVPISSLAVTSQSFGTDLAGPEFFDTATFPTATFASTRVKPDGMTATVEGDLTLHGITRPVTLEVTFFGAGVNPRSKRENVGFTATGRLKRSDFGLGLAVPVVSDAVSLSIVGAFEKRP</sequence>
<dbReference type="Gene3D" id="2.40.128.110">
    <property type="entry name" value="Lipid/polyisoprenoid-binding, YceI-like"/>
    <property type="match status" value="1"/>
</dbReference>
<dbReference type="SMART" id="SM00867">
    <property type="entry name" value="YceI"/>
    <property type="match status" value="1"/>
</dbReference>
<dbReference type="PANTHER" id="PTHR34406:SF1">
    <property type="entry name" value="PROTEIN YCEI"/>
    <property type="match status" value="1"/>
</dbReference>
<gene>
    <name evidence="3" type="ORF">G3A50_06550</name>
</gene>
<reference evidence="3 4" key="1">
    <citation type="submission" date="2020-02" db="EMBL/GenBank/DDBJ databases">
        <authorList>
            <person name="Li G."/>
        </authorList>
    </citation>
    <scope>NUCLEOTIDE SEQUENCE [LARGE SCALE GENOMIC DNA]</scope>
    <source>
        <strain evidence="3 4">DSM 102029</strain>
    </source>
</reference>
<organism evidence="3 4">
    <name type="scientific">Ancylobacter pratisalsi</name>
    <dbReference type="NCBI Taxonomy" id="1745854"/>
    <lineage>
        <taxon>Bacteria</taxon>
        <taxon>Pseudomonadati</taxon>
        <taxon>Pseudomonadota</taxon>
        <taxon>Alphaproteobacteria</taxon>
        <taxon>Hyphomicrobiales</taxon>
        <taxon>Xanthobacteraceae</taxon>
        <taxon>Ancylobacter</taxon>
    </lineage>
</organism>